<proteinExistence type="predicted"/>
<dbReference type="Gene3D" id="3.30.460.10">
    <property type="entry name" value="Beta Polymerase, domain 2"/>
    <property type="match status" value="1"/>
</dbReference>
<dbReference type="STRING" id="523849.OCC_07304"/>
<evidence type="ECO:0000313" key="3">
    <source>
        <dbReference type="Proteomes" id="UP000015502"/>
    </source>
</evidence>
<dbReference type="PaxDb" id="523849-OCC_07304"/>
<organism evidence="2 3">
    <name type="scientific">Thermococcus litoralis (strain ATCC 51850 / DSM 5473 / JCM 8560 / NS-C)</name>
    <dbReference type="NCBI Taxonomy" id="523849"/>
    <lineage>
        <taxon>Archaea</taxon>
        <taxon>Methanobacteriati</taxon>
        <taxon>Methanobacteriota</taxon>
        <taxon>Thermococci</taxon>
        <taxon>Thermococcales</taxon>
        <taxon>Thermococcaceae</taxon>
        <taxon>Thermococcus</taxon>
    </lineage>
</organism>
<feature type="domain" description="Polymerase beta nucleotidyltransferase" evidence="1">
    <location>
        <begin position="46"/>
        <end position="116"/>
    </location>
</feature>
<dbReference type="InterPro" id="IPR043519">
    <property type="entry name" value="NT_sf"/>
</dbReference>
<dbReference type="KEGG" id="tlt:OCC_07304"/>
<dbReference type="EMBL" id="CP006670">
    <property type="protein sequence ID" value="EHR78923.1"/>
    <property type="molecule type" value="Genomic_DNA"/>
</dbReference>
<reference evidence="2 3" key="1">
    <citation type="journal article" date="2012" name="J. Bacteriol.">
        <title>Genome sequence of the model hyperthermophilic archaeon Thermococcus litoralis NS-C.</title>
        <authorList>
            <person name="Gardner A.F."/>
            <person name="Kumar S."/>
            <person name="Perler F.B."/>
        </authorList>
    </citation>
    <scope>NUCLEOTIDE SEQUENCE [LARGE SCALE GENOMIC DNA]</scope>
    <source>
        <strain evidence="3">ATCC 51850 / DSM 5473 / JCM 8560 / NS-C</strain>
    </source>
</reference>
<dbReference type="CDD" id="cd05403">
    <property type="entry name" value="NT_KNTase_like"/>
    <property type="match status" value="1"/>
</dbReference>
<gene>
    <name evidence="2" type="ORF">OCC_07304</name>
</gene>
<dbReference type="AlphaFoldDB" id="H3ZMD8"/>
<evidence type="ECO:0000313" key="2">
    <source>
        <dbReference type="EMBL" id="EHR78923.1"/>
    </source>
</evidence>
<sequence length="166" mass="19933">MGYALLILFFYNQAEILLIFCSKRYGGIEMQLIDELRKDFYPFRNKCMGILLYGSHASGESTKRSDIDVCLVRPERGTYEKILEKLGGKYDIKVFEELPLYIQVEIIKNHRVIYGDKLELSEYFYKFRKLWMDMEHRIKENQFSSVKEKVLLRRRFHEKAKILRKA</sequence>
<accession>H3ZMD8</accession>
<keyword evidence="3" id="KW-1185">Reference proteome</keyword>
<dbReference type="SUPFAM" id="SSF81301">
    <property type="entry name" value="Nucleotidyltransferase"/>
    <property type="match status" value="1"/>
</dbReference>
<dbReference type="GO" id="GO:0016740">
    <property type="term" value="F:transferase activity"/>
    <property type="evidence" value="ECO:0007669"/>
    <property type="project" value="UniProtKB-KW"/>
</dbReference>
<dbReference type="HOGENOM" id="CLU_154345_0_0_2"/>
<name>H3ZMD8_THELN</name>
<protein>
    <submittedName>
        <fullName evidence="2">Nucleotidyltransferase</fullName>
    </submittedName>
</protein>
<dbReference type="Pfam" id="PF18765">
    <property type="entry name" value="Polbeta"/>
    <property type="match status" value="1"/>
</dbReference>
<dbReference type="InterPro" id="IPR041633">
    <property type="entry name" value="Polbeta"/>
</dbReference>
<dbReference type="Proteomes" id="UP000015502">
    <property type="component" value="Chromosome"/>
</dbReference>
<evidence type="ECO:0000259" key="1">
    <source>
        <dbReference type="Pfam" id="PF18765"/>
    </source>
</evidence>